<name>A0A0G0KNW0_9BACT</name>
<reference evidence="2 3" key="1">
    <citation type="journal article" date="2015" name="Nature">
        <title>rRNA introns, odd ribosomes, and small enigmatic genomes across a large radiation of phyla.</title>
        <authorList>
            <person name="Brown C.T."/>
            <person name="Hug L.A."/>
            <person name="Thomas B.C."/>
            <person name="Sharon I."/>
            <person name="Castelle C.J."/>
            <person name="Singh A."/>
            <person name="Wilkins M.J."/>
            <person name="Williams K.H."/>
            <person name="Banfield J.F."/>
        </authorList>
    </citation>
    <scope>NUCLEOTIDE SEQUENCE [LARGE SCALE GENOMIC DNA]</scope>
</reference>
<dbReference type="SUPFAM" id="SSF56281">
    <property type="entry name" value="Metallo-hydrolase/oxidoreductase"/>
    <property type="match status" value="1"/>
</dbReference>
<comment type="caution">
    <text evidence="2">The sequence shown here is derived from an EMBL/GenBank/DDBJ whole genome shotgun (WGS) entry which is preliminary data.</text>
</comment>
<dbReference type="PANTHER" id="PTHR30619">
    <property type="entry name" value="DNA INTERNALIZATION/COMPETENCE PROTEIN COMEC/REC2"/>
    <property type="match status" value="1"/>
</dbReference>
<dbReference type="PANTHER" id="PTHR30619:SF1">
    <property type="entry name" value="RECOMBINATION PROTEIN 2"/>
    <property type="match status" value="1"/>
</dbReference>
<dbReference type="EMBL" id="LBTX01000001">
    <property type="protein sequence ID" value="KKQ50869.1"/>
    <property type="molecule type" value="Genomic_DNA"/>
</dbReference>
<dbReference type="Pfam" id="PF00753">
    <property type="entry name" value="Lactamase_B"/>
    <property type="match status" value="1"/>
</dbReference>
<dbReference type="Proteomes" id="UP000034231">
    <property type="component" value="Unassembled WGS sequence"/>
</dbReference>
<evidence type="ECO:0000313" key="2">
    <source>
        <dbReference type="EMBL" id="KKQ50869.1"/>
    </source>
</evidence>
<protein>
    <submittedName>
        <fullName evidence="2">Internalization-related competence protein ComEC/Rec2 protein</fullName>
    </submittedName>
</protein>
<evidence type="ECO:0000259" key="1">
    <source>
        <dbReference type="SMART" id="SM00849"/>
    </source>
</evidence>
<dbReference type="InterPro" id="IPR001279">
    <property type="entry name" value="Metallo-B-lactamas"/>
</dbReference>
<dbReference type="InterPro" id="IPR035681">
    <property type="entry name" value="ComA-like_MBL"/>
</dbReference>
<dbReference type="AlphaFoldDB" id="A0A0G0KNW0"/>
<organism evidence="2 3">
    <name type="scientific">Candidatus Shapirobacteria bacterium GW2011_GWE1_38_10</name>
    <dbReference type="NCBI Taxonomy" id="1618488"/>
    <lineage>
        <taxon>Bacteria</taxon>
        <taxon>Candidatus Shapironibacteriota</taxon>
    </lineage>
</organism>
<dbReference type="CDD" id="cd07731">
    <property type="entry name" value="ComA-like_MBL-fold"/>
    <property type="match status" value="1"/>
</dbReference>
<proteinExistence type="predicted"/>
<gene>
    <name evidence="2" type="ORF">US68_C0001G0068</name>
</gene>
<evidence type="ECO:0000313" key="3">
    <source>
        <dbReference type="Proteomes" id="UP000034231"/>
    </source>
</evidence>
<sequence>MLGAFLIVLGLFLSIPDGRLRMVFCDVGQGDGAIIVKGNWQMLIDTGTDNGKMERCLDRYLPFWDRKIEGVIISHWDKDHSGALSKIMKNYKIEKLFESTDSGEKIEQMIYTDILRAGDIIRYDEIHFEILYPLENEDVGNESSLVAVLNYRDKKFMFTGDMDVEGEGKIMTWWQGRVDGLKVSHHGSDSGNSEEWIKRLSPAVAVISVGKNNYGHPKAIILDRLEGLGVRVLRTDAGSEVVLGWN</sequence>
<dbReference type="InterPro" id="IPR052159">
    <property type="entry name" value="Competence_DNA_uptake"/>
</dbReference>
<dbReference type="SMART" id="SM00849">
    <property type="entry name" value="Lactamase_B"/>
    <property type="match status" value="1"/>
</dbReference>
<accession>A0A0G0KNW0</accession>
<dbReference type="InterPro" id="IPR036866">
    <property type="entry name" value="RibonucZ/Hydroxyglut_hydro"/>
</dbReference>
<feature type="domain" description="Metallo-beta-lactamase" evidence="1">
    <location>
        <begin position="29"/>
        <end position="211"/>
    </location>
</feature>
<dbReference type="Gene3D" id="3.60.15.10">
    <property type="entry name" value="Ribonuclease Z/Hydroxyacylglutathione hydrolase-like"/>
    <property type="match status" value="1"/>
</dbReference>